<feature type="region of interest" description="Disordered" evidence="1">
    <location>
        <begin position="41"/>
        <end position="113"/>
    </location>
</feature>
<protein>
    <submittedName>
        <fullName evidence="3">Uncharacterized protein</fullName>
    </submittedName>
</protein>
<evidence type="ECO:0000256" key="2">
    <source>
        <dbReference type="SAM" id="SignalP"/>
    </source>
</evidence>
<dbReference type="EMBL" id="JAJJMA010200794">
    <property type="protein sequence ID" value="MCL7039400.1"/>
    <property type="molecule type" value="Genomic_DNA"/>
</dbReference>
<evidence type="ECO:0000313" key="3">
    <source>
        <dbReference type="EMBL" id="MCL7039400.1"/>
    </source>
</evidence>
<comment type="caution">
    <text evidence="3">The sequence shown here is derived from an EMBL/GenBank/DDBJ whole genome shotgun (WGS) entry which is preliminary data.</text>
</comment>
<gene>
    <name evidence="3" type="ORF">MKW94_024469</name>
</gene>
<organism evidence="3 4">
    <name type="scientific">Papaver nudicaule</name>
    <name type="common">Iceland poppy</name>
    <dbReference type="NCBI Taxonomy" id="74823"/>
    <lineage>
        <taxon>Eukaryota</taxon>
        <taxon>Viridiplantae</taxon>
        <taxon>Streptophyta</taxon>
        <taxon>Embryophyta</taxon>
        <taxon>Tracheophyta</taxon>
        <taxon>Spermatophyta</taxon>
        <taxon>Magnoliopsida</taxon>
        <taxon>Ranunculales</taxon>
        <taxon>Papaveraceae</taxon>
        <taxon>Papaveroideae</taxon>
        <taxon>Papaver</taxon>
    </lineage>
</organism>
<dbReference type="Proteomes" id="UP001177140">
    <property type="component" value="Unassembled WGS sequence"/>
</dbReference>
<dbReference type="AlphaFoldDB" id="A0AA41VDU1"/>
<reference evidence="3" key="1">
    <citation type="submission" date="2022-03" db="EMBL/GenBank/DDBJ databases">
        <title>A functionally conserved STORR gene fusion in Papaver species that diverged 16.8 million years ago.</title>
        <authorList>
            <person name="Catania T."/>
        </authorList>
    </citation>
    <scope>NUCLEOTIDE SEQUENCE</scope>
    <source>
        <strain evidence="3">S-191538</strain>
    </source>
</reference>
<evidence type="ECO:0000313" key="4">
    <source>
        <dbReference type="Proteomes" id="UP001177140"/>
    </source>
</evidence>
<sequence>MESLARTRTQPMILFVLLLLTAFILPIAVDSVAVSHNTNTYISRKLRERPSPPAPIANRIKRNPPPEPPTDPPSSPIDPPSPPTDPPSPPIDTPSPPIVPPSPPINPPSPPMV</sequence>
<proteinExistence type="predicted"/>
<accession>A0AA41VDU1</accession>
<evidence type="ECO:0000256" key="1">
    <source>
        <dbReference type="SAM" id="MobiDB-lite"/>
    </source>
</evidence>
<feature type="signal peptide" evidence="2">
    <location>
        <begin position="1"/>
        <end position="26"/>
    </location>
</feature>
<keyword evidence="4" id="KW-1185">Reference proteome</keyword>
<feature type="chain" id="PRO_5041237766" evidence="2">
    <location>
        <begin position="27"/>
        <end position="113"/>
    </location>
</feature>
<feature type="compositionally biased region" description="Pro residues" evidence="1">
    <location>
        <begin position="63"/>
        <end position="113"/>
    </location>
</feature>
<keyword evidence="2" id="KW-0732">Signal</keyword>
<name>A0AA41VDU1_PAPNU</name>